<keyword evidence="6 8" id="KW-0560">Oxidoreductase</keyword>
<comment type="catalytic activity">
    <reaction evidence="8">
        <text>(6S)-5,6,7,8-tetrahydrofolate + NADP(+) = 7,8-dihydrofolate + NADPH + H(+)</text>
        <dbReference type="Rhea" id="RHEA:15009"/>
        <dbReference type="ChEBI" id="CHEBI:15378"/>
        <dbReference type="ChEBI" id="CHEBI:57451"/>
        <dbReference type="ChEBI" id="CHEBI:57453"/>
        <dbReference type="ChEBI" id="CHEBI:57783"/>
        <dbReference type="ChEBI" id="CHEBI:58349"/>
        <dbReference type="EC" id="1.5.1.3"/>
    </reaction>
</comment>
<evidence type="ECO:0000313" key="12">
    <source>
        <dbReference type="Proteomes" id="UP000501168"/>
    </source>
</evidence>
<feature type="domain" description="DHFR" evidence="10">
    <location>
        <begin position="2"/>
        <end position="166"/>
    </location>
</feature>
<keyword evidence="4 8" id="KW-0554">One-carbon metabolism</keyword>
<evidence type="ECO:0000256" key="4">
    <source>
        <dbReference type="ARBA" id="ARBA00022563"/>
    </source>
</evidence>
<dbReference type="GO" id="GO:0005829">
    <property type="term" value="C:cytosol"/>
    <property type="evidence" value="ECO:0007669"/>
    <property type="project" value="TreeGrafter"/>
</dbReference>
<comment type="similarity">
    <text evidence="2 8 9">Belongs to the dihydrofolate reductase family.</text>
</comment>
<dbReference type="RefSeq" id="WP_166914027.1">
    <property type="nucleotide sequence ID" value="NZ_CP050253.1"/>
</dbReference>
<dbReference type="UniPathway" id="UPA00077">
    <property type="reaction ID" value="UER00158"/>
</dbReference>
<keyword evidence="5 8" id="KW-0521">NADP</keyword>
<evidence type="ECO:0000256" key="3">
    <source>
        <dbReference type="ARBA" id="ARBA00012856"/>
    </source>
</evidence>
<dbReference type="NCBIfam" id="NF008037">
    <property type="entry name" value="PRK10769.1"/>
    <property type="match status" value="1"/>
</dbReference>
<dbReference type="GO" id="GO:0004146">
    <property type="term" value="F:dihydrofolate reductase activity"/>
    <property type="evidence" value="ECO:0007669"/>
    <property type="project" value="UniProtKB-EC"/>
</dbReference>
<evidence type="ECO:0000256" key="8">
    <source>
        <dbReference type="PIRNR" id="PIRNR000194"/>
    </source>
</evidence>
<dbReference type="PANTHER" id="PTHR48069">
    <property type="entry name" value="DIHYDROFOLATE REDUCTASE"/>
    <property type="match status" value="1"/>
</dbReference>
<evidence type="ECO:0000313" key="11">
    <source>
        <dbReference type="EMBL" id="QIQ20357.1"/>
    </source>
</evidence>
<dbReference type="AlphaFoldDB" id="A0A6G9I921"/>
<dbReference type="PIRSF" id="PIRSF000194">
    <property type="entry name" value="DHFR"/>
    <property type="match status" value="1"/>
</dbReference>
<dbReference type="PROSITE" id="PS00075">
    <property type="entry name" value="DHFR_1"/>
    <property type="match status" value="1"/>
</dbReference>
<dbReference type="InParanoid" id="A0A6G9I921"/>
<organism evidence="11 12">
    <name type="scientific">Zophobihabitans entericus</name>
    <dbReference type="NCBI Taxonomy" id="1635327"/>
    <lineage>
        <taxon>Bacteria</taxon>
        <taxon>Pseudomonadati</taxon>
        <taxon>Pseudomonadota</taxon>
        <taxon>Gammaproteobacteria</taxon>
        <taxon>Orbales</taxon>
        <taxon>Orbaceae</taxon>
        <taxon>Zophobihabitans</taxon>
    </lineage>
</organism>
<name>A0A6G9I921_9GAMM</name>
<dbReference type="GO" id="GO:0006730">
    <property type="term" value="P:one-carbon metabolic process"/>
    <property type="evidence" value="ECO:0007669"/>
    <property type="project" value="UniProtKB-KW"/>
</dbReference>
<dbReference type="EMBL" id="CP050253">
    <property type="protein sequence ID" value="QIQ20357.1"/>
    <property type="molecule type" value="Genomic_DNA"/>
</dbReference>
<evidence type="ECO:0000256" key="9">
    <source>
        <dbReference type="RuleBase" id="RU004474"/>
    </source>
</evidence>
<reference evidence="11 12" key="1">
    <citation type="submission" date="2020-03" db="EMBL/GenBank/DDBJ databases">
        <title>Complete genome sequence of Orbus sp. IPMB12 (BCRC 80908).</title>
        <authorList>
            <person name="Lo W.-S."/>
            <person name="Chang T.-H."/>
            <person name="Kuo C.-H."/>
        </authorList>
    </citation>
    <scope>NUCLEOTIDE SEQUENCE [LARGE SCALE GENOMIC DNA]</scope>
    <source>
        <strain evidence="11 12">IPMB12</strain>
    </source>
</reference>
<dbReference type="GO" id="GO:0046654">
    <property type="term" value="P:tetrahydrofolate biosynthetic process"/>
    <property type="evidence" value="ECO:0007669"/>
    <property type="project" value="UniProtKB-UniPathway"/>
</dbReference>
<evidence type="ECO:0000256" key="5">
    <source>
        <dbReference type="ARBA" id="ARBA00022857"/>
    </source>
</evidence>
<dbReference type="KEGG" id="orb:IPMB12_00875"/>
<evidence type="ECO:0000256" key="7">
    <source>
        <dbReference type="ARBA" id="ARBA00025067"/>
    </source>
</evidence>
<dbReference type="CDD" id="cd00209">
    <property type="entry name" value="DHFR"/>
    <property type="match status" value="1"/>
</dbReference>
<gene>
    <name evidence="11" type="primary">folA</name>
    <name evidence="11" type="ORF">IPMB12_00875</name>
</gene>
<dbReference type="FunCoup" id="A0A6G9I921">
    <property type="interactions" value="445"/>
</dbReference>
<dbReference type="GO" id="GO:0046655">
    <property type="term" value="P:folic acid metabolic process"/>
    <property type="evidence" value="ECO:0007669"/>
    <property type="project" value="TreeGrafter"/>
</dbReference>
<dbReference type="InterPro" id="IPR017925">
    <property type="entry name" value="DHFR_CS"/>
</dbReference>
<dbReference type="GO" id="GO:0046452">
    <property type="term" value="P:dihydrofolate metabolic process"/>
    <property type="evidence" value="ECO:0007669"/>
    <property type="project" value="TreeGrafter"/>
</dbReference>
<comment type="pathway">
    <text evidence="1 8">Cofactor biosynthesis; tetrahydrofolate biosynthesis; 5,6,7,8-tetrahydrofolate from 7,8-dihydrofolate: step 1/1.</text>
</comment>
<evidence type="ECO:0000259" key="10">
    <source>
        <dbReference type="PROSITE" id="PS51330"/>
    </source>
</evidence>
<dbReference type="InterPro" id="IPR001796">
    <property type="entry name" value="DHFR_dom"/>
</dbReference>
<keyword evidence="12" id="KW-1185">Reference proteome</keyword>
<dbReference type="Pfam" id="PF00186">
    <property type="entry name" value="DHFR_1"/>
    <property type="match status" value="1"/>
</dbReference>
<evidence type="ECO:0000256" key="2">
    <source>
        <dbReference type="ARBA" id="ARBA00009539"/>
    </source>
</evidence>
<dbReference type="Proteomes" id="UP000501168">
    <property type="component" value="Chromosome"/>
</dbReference>
<dbReference type="SUPFAM" id="SSF53597">
    <property type="entry name" value="Dihydrofolate reductase-like"/>
    <property type="match status" value="1"/>
</dbReference>
<evidence type="ECO:0000256" key="6">
    <source>
        <dbReference type="ARBA" id="ARBA00023002"/>
    </source>
</evidence>
<dbReference type="InterPro" id="IPR024072">
    <property type="entry name" value="DHFR-like_dom_sf"/>
</dbReference>
<dbReference type="PANTHER" id="PTHR48069:SF3">
    <property type="entry name" value="DIHYDROFOLATE REDUCTASE"/>
    <property type="match status" value="1"/>
</dbReference>
<evidence type="ECO:0000256" key="1">
    <source>
        <dbReference type="ARBA" id="ARBA00004903"/>
    </source>
</evidence>
<sequence length="168" mass="19220">MIISIIVAMANNRVIGLNNQMPWHLPADLAWFKKNTLNKPVIMGRKTFESIGRPLPHRHNIIISRQPATEPKQTTANAEITWVTSINEALQVAGNVPEVFIIGGGNIYQQALPKVNRLYLTHICADLEGDTHFPDYHAEQWQVITQENHQADDKNPYNYQFEILEKNR</sequence>
<proteinExistence type="inferred from homology"/>
<dbReference type="GO" id="GO:0070401">
    <property type="term" value="F:NADP+ binding"/>
    <property type="evidence" value="ECO:0007669"/>
    <property type="project" value="UniProtKB-ARBA"/>
</dbReference>
<protein>
    <recommendedName>
        <fullName evidence="3 8">Dihydrofolate reductase</fullName>
        <ecNumber evidence="3 8">1.5.1.3</ecNumber>
    </recommendedName>
</protein>
<dbReference type="FunFam" id="3.40.430.10:FF:000001">
    <property type="entry name" value="Dihydrofolate reductase"/>
    <property type="match status" value="1"/>
</dbReference>
<dbReference type="Gene3D" id="3.40.430.10">
    <property type="entry name" value="Dihydrofolate Reductase, subunit A"/>
    <property type="match status" value="1"/>
</dbReference>
<comment type="function">
    <text evidence="7 8">Key enzyme in folate metabolism. Catalyzes an essential reaction for de novo glycine and purine synthesis, and for DNA precursor synthesis.</text>
</comment>
<dbReference type="EC" id="1.5.1.3" evidence="3 8"/>
<dbReference type="InterPro" id="IPR012259">
    <property type="entry name" value="DHFR"/>
</dbReference>
<dbReference type="PROSITE" id="PS51330">
    <property type="entry name" value="DHFR_2"/>
    <property type="match status" value="1"/>
</dbReference>
<accession>A0A6G9I921</accession>
<dbReference type="PRINTS" id="PR00070">
    <property type="entry name" value="DHFR"/>
</dbReference>